<keyword evidence="1 7" id="KW-0004">4Fe-4S</keyword>
<dbReference type="InterPro" id="IPR011005">
    <property type="entry name" value="Dihydropteroate_synth-like_sf"/>
</dbReference>
<evidence type="ECO:0000256" key="3">
    <source>
        <dbReference type="ARBA" id="ARBA00023002"/>
    </source>
</evidence>
<dbReference type="PANTHER" id="PTHR30454">
    <property type="entry name" value="4-HYDROXY-3-METHYLBUT-2-EN-1-YL DIPHOSPHATE SYNTHASE"/>
    <property type="match status" value="1"/>
</dbReference>
<dbReference type="Pfam" id="PF26540">
    <property type="entry name" value="GcpE_C"/>
    <property type="match status" value="1"/>
</dbReference>
<dbReference type="PANTHER" id="PTHR30454:SF0">
    <property type="entry name" value="4-HYDROXY-3-METHYLBUT-2-EN-1-YL DIPHOSPHATE SYNTHASE (FERREDOXIN), CHLOROPLASTIC"/>
    <property type="match status" value="1"/>
</dbReference>
<evidence type="ECO:0000256" key="5">
    <source>
        <dbReference type="ARBA" id="ARBA00023014"/>
    </source>
</evidence>
<dbReference type="SUPFAM" id="SSF51717">
    <property type="entry name" value="Dihydropteroate synthetase-like"/>
    <property type="match status" value="1"/>
</dbReference>
<evidence type="ECO:0000256" key="4">
    <source>
        <dbReference type="ARBA" id="ARBA00023004"/>
    </source>
</evidence>
<gene>
    <name evidence="7 10" type="primary">ispG</name>
    <name evidence="10" type="ORF">NN4_21180</name>
</gene>
<dbReference type="GO" id="GO:0016114">
    <property type="term" value="P:terpenoid biosynthetic process"/>
    <property type="evidence" value="ECO:0007669"/>
    <property type="project" value="InterPro"/>
</dbReference>
<dbReference type="GO" id="GO:0046429">
    <property type="term" value="F:4-hydroxy-3-methylbut-2-en-1-yl diphosphate synthase activity (ferredoxin)"/>
    <property type="evidence" value="ECO:0007669"/>
    <property type="project" value="UniProtKB-UniRule"/>
</dbReference>
<dbReference type="Proteomes" id="UP000321424">
    <property type="component" value="Unassembled WGS sequence"/>
</dbReference>
<evidence type="ECO:0000313" key="11">
    <source>
        <dbReference type="Proteomes" id="UP000321424"/>
    </source>
</evidence>
<dbReference type="NCBIfam" id="NF001540">
    <property type="entry name" value="PRK00366.1"/>
    <property type="match status" value="1"/>
</dbReference>
<feature type="binding site" evidence="7">
    <location>
        <position position="309"/>
    </location>
    <ligand>
        <name>[4Fe-4S] cluster</name>
        <dbReference type="ChEBI" id="CHEBI:49883"/>
    </ligand>
</feature>
<accession>A0A511MAI4</accession>
<comment type="cofactor">
    <cofactor evidence="7">
        <name>[4Fe-4S] cluster</name>
        <dbReference type="ChEBI" id="CHEBI:49883"/>
    </cofactor>
    <text evidence="7">Binds 1 [4Fe-4S] cluster.</text>
</comment>
<dbReference type="GO" id="GO:0019288">
    <property type="term" value="P:isopentenyl diphosphate biosynthetic process, methylerythritol 4-phosphate pathway"/>
    <property type="evidence" value="ECO:0007669"/>
    <property type="project" value="UniProtKB-UniRule"/>
</dbReference>
<evidence type="ECO:0000259" key="8">
    <source>
        <dbReference type="Pfam" id="PF04551"/>
    </source>
</evidence>
<comment type="pathway">
    <text evidence="7">Isoprenoid biosynthesis; isopentenyl diphosphate biosynthesis via DXP pathway; isopentenyl diphosphate from 1-deoxy-D-xylulose 5-phosphate: step 5/6.</text>
</comment>
<dbReference type="EMBL" id="BJXA01000010">
    <property type="protein sequence ID" value="GEM37599.1"/>
    <property type="molecule type" value="Genomic_DNA"/>
</dbReference>
<evidence type="ECO:0000256" key="6">
    <source>
        <dbReference type="ARBA" id="ARBA00023229"/>
    </source>
</evidence>
<keyword evidence="4 7" id="KW-0408">Iron</keyword>
<dbReference type="InterPro" id="IPR016425">
    <property type="entry name" value="IspG_bac"/>
</dbReference>
<dbReference type="NCBIfam" id="TIGR00612">
    <property type="entry name" value="ispG_gcpE"/>
    <property type="match status" value="1"/>
</dbReference>
<evidence type="ECO:0000259" key="9">
    <source>
        <dbReference type="Pfam" id="PF26540"/>
    </source>
</evidence>
<dbReference type="Gene3D" id="3.30.413.10">
    <property type="entry name" value="Sulfite Reductase Hemoprotein, domain 1"/>
    <property type="match status" value="1"/>
</dbReference>
<organism evidence="10 11">
    <name type="scientific">Nocardia ninae NBRC 108245</name>
    <dbReference type="NCBI Taxonomy" id="1210091"/>
    <lineage>
        <taxon>Bacteria</taxon>
        <taxon>Bacillati</taxon>
        <taxon>Actinomycetota</taxon>
        <taxon>Actinomycetes</taxon>
        <taxon>Mycobacteriales</taxon>
        <taxon>Nocardiaceae</taxon>
        <taxon>Nocardia</taxon>
    </lineage>
</organism>
<evidence type="ECO:0000256" key="2">
    <source>
        <dbReference type="ARBA" id="ARBA00022723"/>
    </source>
</evidence>
<feature type="domain" description="IspG C-terminal" evidence="9">
    <location>
        <begin position="270"/>
        <end position="355"/>
    </location>
</feature>
<dbReference type="GO" id="GO:0051539">
    <property type="term" value="F:4 iron, 4 sulfur cluster binding"/>
    <property type="evidence" value="ECO:0007669"/>
    <property type="project" value="UniProtKB-UniRule"/>
</dbReference>
<comment type="similarity">
    <text evidence="7">Belongs to the IspG family.</text>
</comment>
<comment type="catalytic activity">
    <reaction evidence="7">
        <text>(2E)-4-hydroxy-3-methylbut-2-enyl diphosphate + oxidized [flavodoxin] + H2O + 2 H(+) = 2-C-methyl-D-erythritol 2,4-cyclic diphosphate + reduced [flavodoxin]</text>
        <dbReference type="Rhea" id="RHEA:43604"/>
        <dbReference type="Rhea" id="RHEA-COMP:10622"/>
        <dbReference type="Rhea" id="RHEA-COMP:10623"/>
        <dbReference type="ChEBI" id="CHEBI:15377"/>
        <dbReference type="ChEBI" id="CHEBI:15378"/>
        <dbReference type="ChEBI" id="CHEBI:57618"/>
        <dbReference type="ChEBI" id="CHEBI:58210"/>
        <dbReference type="ChEBI" id="CHEBI:58483"/>
        <dbReference type="ChEBI" id="CHEBI:128753"/>
        <dbReference type="EC" id="1.17.7.3"/>
    </reaction>
</comment>
<sequence length="377" mass="39497">MPAAPAAVLAPRRKTRQLMVGNVGVGSDHPISVQSMTTTKTHDINATLQQIAELTASGCDIVRVACPRQEDADALATIARKSQIPVIADIHFQPRYIFAAIDAGCAAVRVNPGNIKEFDGRVGEVAKAAAAAGIPIRIGVNAGSLDKRMLEKYGKATPEALVESALWEASLFEDHGFGDIKISVKHNDPVVMVEAYRQLAARSDYPLHLGVTEAGPAFQGTIKSAVAFGALLSEGIGDTIRVSLSAPPAEEIKVGDQILQSLNLRPRKLEIVSCPSCGRAQVDVYTLANAVSAGLEGMEVPLRVAVMGCVVNGPGEAREADLGVASGNGKGQIFVKGEVIKTVPEAMIVETLIEEALRIAEQMGVEAGAGEPVVTVS</sequence>
<dbReference type="HAMAP" id="MF_00159">
    <property type="entry name" value="IspG"/>
    <property type="match status" value="1"/>
</dbReference>
<dbReference type="InterPro" id="IPR004588">
    <property type="entry name" value="IspG_bac-typ"/>
</dbReference>
<dbReference type="InterPro" id="IPR058579">
    <property type="entry name" value="IspG_C"/>
</dbReference>
<dbReference type="PIRSF" id="PIRSF004640">
    <property type="entry name" value="IspG"/>
    <property type="match status" value="1"/>
</dbReference>
<dbReference type="InterPro" id="IPR058578">
    <property type="entry name" value="IspG_TIM"/>
</dbReference>
<evidence type="ECO:0000256" key="1">
    <source>
        <dbReference type="ARBA" id="ARBA00022485"/>
    </source>
</evidence>
<dbReference type="GO" id="GO:0141197">
    <property type="term" value="F:4-hydroxy-3-methylbut-2-enyl-diphosphate synthase activity (flavodoxin)"/>
    <property type="evidence" value="ECO:0007669"/>
    <property type="project" value="UniProtKB-EC"/>
</dbReference>
<feature type="binding site" evidence="7">
    <location>
        <position position="316"/>
    </location>
    <ligand>
        <name>[4Fe-4S] cluster</name>
        <dbReference type="ChEBI" id="CHEBI:49883"/>
    </ligand>
</feature>
<dbReference type="InterPro" id="IPR045854">
    <property type="entry name" value="NO2/SO3_Rdtase_4Fe4S_sf"/>
</dbReference>
<dbReference type="GO" id="GO:0005506">
    <property type="term" value="F:iron ion binding"/>
    <property type="evidence" value="ECO:0007669"/>
    <property type="project" value="InterPro"/>
</dbReference>
<keyword evidence="2 7" id="KW-0479">Metal-binding</keyword>
<comment type="caution">
    <text evidence="10">The sequence shown here is derived from an EMBL/GenBank/DDBJ whole genome shotgun (WGS) entry which is preliminary data.</text>
</comment>
<dbReference type="Pfam" id="PF04551">
    <property type="entry name" value="GcpE"/>
    <property type="match status" value="1"/>
</dbReference>
<keyword evidence="3 7" id="KW-0560">Oxidoreductase</keyword>
<evidence type="ECO:0000313" key="10">
    <source>
        <dbReference type="EMBL" id="GEM37599.1"/>
    </source>
</evidence>
<dbReference type="AlphaFoldDB" id="A0A511MAI4"/>
<keyword evidence="5 7" id="KW-0411">Iron-sulfur</keyword>
<evidence type="ECO:0000256" key="7">
    <source>
        <dbReference type="HAMAP-Rule" id="MF_00159"/>
    </source>
</evidence>
<feature type="binding site" evidence="7">
    <location>
        <position position="274"/>
    </location>
    <ligand>
        <name>[4Fe-4S] cluster</name>
        <dbReference type="ChEBI" id="CHEBI:49883"/>
    </ligand>
</feature>
<dbReference type="Gene3D" id="3.20.20.20">
    <property type="entry name" value="Dihydropteroate synthase-like"/>
    <property type="match status" value="1"/>
</dbReference>
<dbReference type="UniPathway" id="UPA00056">
    <property type="reaction ID" value="UER00096"/>
</dbReference>
<dbReference type="EC" id="1.17.7.3" evidence="7"/>
<feature type="binding site" evidence="7">
    <location>
        <position position="277"/>
    </location>
    <ligand>
        <name>[4Fe-4S] cluster</name>
        <dbReference type="ChEBI" id="CHEBI:49883"/>
    </ligand>
</feature>
<feature type="domain" description="IspG TIM-barrel" evidence="8">
    <location>
        <begin position="15"/>
        <end position="255"/>
    </location>
</feature>
<comment type="function">
    <text evidence="7">Converts 2C-methyl-D-erythritol 2,4-cyclodiphosphate (ME-2,4cPP) into 1-hydroxy-2-methyl-2-(E)-butenyl 4-diphosphate.</text>
</comment>
<keyword evidence="6 7" id="KW-0414">Isoprene biosynthesis</keyword>
<reference evidence="10 11" key="1">
    <citation type="submission" date="2019-07" db="EMBL/GenBank/DDBJ databases">
        <title>Whole genome shotgun sequence of Nocardia ninae NBRC 108245.</title>
        <authorList>
            <person name="Hosoyama A."/>
            <person name="Uohara A."/>
            <person name="Ohji S."/>
            <person name="Ichikawa N."/>
        </authorList>
    </citation>
    <scope>NUCLEOTIDE SEQUENCE [LARGE SCALE GENOMIC DNA]</scope>
    <source>
        <strain evidence="10 11">NBRC 108245</strain>
    </source>
</reference>
<dbReference type="FunFam" id="3.20.20.20:FF:000003">
    <property type="entry name" value="4-hydroxy-3-methylbut-2-en-1-yl diphosphate synthase (flavodoxin)"/>
    <property type="match status" value="1"/>
</dbReference>
<proteinExistence type="inferred from homology"/>
<name>A0A511MAI4_9NOCA</name>
<keyword evidence="11" id="KW-1185">Reference proteome</keyword>
<dbReference type="SUPFAM" id="SSF56014">
    <property type="entry name" value="Nitrite and sulphite reductase 4Fe-4S domain-like"/>
    <property type="match status" value="1"/>
</dbReference>
<protein>
    <recommendedName>
        <fullName evidence="7">4-hydroxy-3-methylbut-2-en-1-yl diphosphate synthase (flavodoxin)</fullName>
        <ecNumber evidence="7">1.17.7.3</ecNumber>
    </recommendedName>
    <alternativeName>
        <fullName evidence="7">1-hydroxy-2-methyl-2-(E)-butenyl 4-diphosphate synthase</fullName>
    </alternativeName>
</protein>